<reference evidence="3" key="1">
    <citation type="submission" date="2016-10" db="EMBL/GenBank/DDBJ databases">
        <authorList>
            <person name="Varghese N."/>
            <person name="Submissions S."/>
        </authorList>
    </citation>
    <scope>NUCLEOTIDE SEQUENCE [LARGE SCALE GENOMIC DNA]</scope>
    <source>
        <strain evidence="3">DSM 7481</strain>
    </source>
</reference>
<evidence type="ECO:0000256" key="1">
    <source>
        <dbReference type="SAM" id="Phobius"/>
    </source>
</evidence>
<dbReference type="AlphaFoldDB" id="A0A1I1UGS7"/>
<proteinExistence type="predicted"/>
<keyword evidence="3" id="KW-1185">Reference proteome</keyword>
<dbReference type="Proteomes" id="UP000199517">
    <property type="component" value="Unassembled WGS sequence"/>
</dbReference>
<sequence length="239" mass="27278">MSQTLWLLAWRKRIGCGLQLLLILSLLIATYTAWWWIDSARTCETQDQYTLHGICLMRIHDRAKQGDNAAQWAYGNYLETEGQQQEANVWYLRAMHGARDGLDLRDDMKAYCDRIPGFDARAVEATMLRVVPNSPDAHLRLLQLYIYPGCGAFDLDKASVQISLLTQCAHLALTNYLHRAERTRHRISTATRAAIRSNMNLCEQELVNPPPIGDTVREAIPVRKEHLDELSHRLAALEP</sequence>
<evidence type="ECO:0000313" key="2">
    <source>
        <dbReference type="EMBL" id="SFD69937.1"/>
    </source>
</evidence>
<accession>A0A1I1UGS7</accession>
<keyword evidence="1" id="KW-0472">Membrane</keyword>
<gene>
    <name evidence="2" type="ORF">SAMN04489710_10534</name>
</gene>
<dbReference type="EMBL" id="FOMQ01000005">
    <property type="protein sequence ID" value="SFD69937.1"/>
    <property type="molecule type" value="Genomic_DNA"/>
</dbReference>
<dbReference type="STRING" id="32040.SAMN04489710_10534"/>
<feature type="transmembrane region" description="Helical" evidence="1">
    <location>
        <begin position="20"/>
        <end position="37"/>
    </location>
</feature>
<protein>
    <submittedName>
        <fullName evidence="2">Uncharacterized protein</fullName>
    </submittedName>
</protein>
<dbReference type="OrthoDB" id="8809314at2"/>
<evidence type="ECO:0000313" key="3">
    <source>
        <dbReference type="Proteomes" id="UP000199517"/>
    </source>
</evidence>
<organism evidence="2 3">
    <name type="scientific">Paracidovorax konjaci</name>
    <dbReference type="NCBI Taxonomy" id="32040"/>
    <lineage>
        <taxon>Bacteria</taxon>
        <taxon>Pseudomonadati</taxon>
        <taxon>Pseudomonadota</taxon>
        <taxon>Betaproteobacteria</taxon>
        <taxon>Burkholderiales</taxon>
        <taxon>Comamonadaceae</taxon>
        <taxon>Paracidovorax</taxon>
    </lineage>
</organism>
<keyword evidence="1" id="KW-1133">Transmembrane helix</keyword>
<name>A0A1I1UGS7_9BURK</name>
<keyword evidence="1" id="KW-0812">Transmembrane</keyword>
<dbReference type="RefSeq" id="WP_092951821.1">
    <property type="nucleotide sequence ID" value="NZ_FOMQ01000005.1"/>
</dbReference>